<evidence type="ECO:0000256" key="2">
    <source>
        <dbReference type="ARBA" id="ARBA00008017"/>
    </source>
</evidence>
<dbReference type="Gene3D" id="3.30.70.100">
    <property type="match status" value="1"/>
</dbReference>
<dbReference type="EMBL" id="CP017269">
    <property type="protein sequence ID" value="AOT69111.1"/>
    <property type="molecule type" value="Genomic_DNA"/>
</dbReference>
<dbReference type="RefSeq" id="WP_069974677.1">
    <property type="nucleotide sequence ID" value="NZ_CP017269.1"/>
</dbReference>
<feature type="transmembrane region" description="Helical" evidence="7">
    <location>
        <begin position="89"/>
        <end position="107"/>
    </location>
</feature>
<dbReference type="Proteomes" id="UP000095743">
    <property type="component" value="Chromosome"/>
</dbReference>
<evidence type="ECO:0000256" key="5">
    <source>
        <dbReference type="ARBA" id="ARBA00022989"/>
    </source>
</evidence>
<dbReference type="InterPro" id="IPR011066">
    <property type="entry name" value="MscS_channel_C_sf"/>
</dbReference>
<evidence type="ECO:0000313" key="9">
    <source>
        <dbReference type="EMBL" id="AOT69111.1"/>
    </source>
</evidence>
<feature type="transmembrane region" description="Helical" evidence="7">
    <location>
        <begin position="59"/>
        <end position="77"/>
    </location>
</feature>
<keyword evidence="5 7" id="KW-1133">Transmembrane helix</keyword>
<dbReference type="SUPFAM" id="SSF50182">
    <property type="entry name" value="Sm-like ribonucleoproteins"/>
    <property type="match status" value="1"/>
</dbReference>
<protein>
    <recommendedName>
        <fullName evidence="8">Mechanosensitive ion channel MscS domain-containing protein</fullName>
    </recommendedName>
</protein>
<comment type="subcellular location">
    <subcellularLocation>
        <location evidence="1">Cell membrane</location>
        <topology evidence="1">Multi-pass membrane protein</topology>
    </subcellularLocation>
</comment>
<dbReference type="FunFam" id="2.30.30.60:FF:000001">
    <property type="entry name" value="MscS Mechanosensitive ion channel"/>
    <property type="match status" value="1"/>
</dbReference>
<evidence type="ECO:0000256" key="3">
    <source>
        <dbReference type="ARBA" id="ARBA00022475"/>
    </source>
</evidence>
<dbReference type="InterPro" id="IPR023408">
    <property type="entry name" value="MscS_beta-dom_sf"/>
</dbReference>
<dbReference type="InterPro" id="IPR011014">
    <property type="entry name" value="MscS_channel_TM-2"/>
</dbReference>
<dbReference type="Pfam" id="PF00924">
    <property type="entry name" value="MS_channel_2nd"/>
    <property type="match status" value="1"/>
</dbReference>
<dbReference type="InterPro" id="IPR010920">
    <property type="entry name" value="LSM_dom_sf"/>
</dbReference>
<dbReference type="PANTHER" id="PTHR30460">
    <property type="entry name" value="MODERATE CONDUCTANCE MECHANOSENSITIVE CHANNEL YBIO"/>
    <property type="match status" value="1"/>
</dbReference>
<dbReference type="AlphaFoldDB" id="A0A1D8GDX7"/>
<keyword evidence="3" id="KW-1003">Cell membrane</keyword>
<feature type="transmembrane region" description="Helical" evidence="7">
    <location>
        <begin position="18"/>
        <end position="38"/>
    </location>
</feature>
<evidence type="ECO:0000256" key="4">
    <source>
        <dbReference type="ARBA" id="ARBA00022692"/>
    </source>
</evidence>
<reference evidence="9 10" key="1">
    <citation type="submission" date="2016-09" db="EMBL/GenBank/DDBJ databases">
        <title>Genomic analysis reveals versatility of anaerobic energy metabolism of Geosporobacter ferrireducens IRF9 of phylum Firmicutes.</title>
        <authorList>
            <person name="Kim S.-J."/>
        </authorList>
    </citation>
    <scope>NUCLEOTIDE SEQUENCE [LARGE SCALE GENOMIC DNA]</scope>
    <source>
        <strain evidence="9 10">IRF9</strain>
    </source>
</reference>
<dbReference type="SUPFAM" id="SSF82689">
    <property type="entry name" value="Mechanosensitive channel protein MscS (YggB), C-terminal domain"/>
    <property type="match status" value="1"/>
</dbReference>
<dbReference type="STRING" id="1424294.Gferi_05790"/>
<evidence type="ECO:0000313" key="10">
    <source>
        <dbReference type="Proteomes" id="UP000095743"/>
    </source>
</evidence>
<feature type="domain" description="Mechanosensitive ion channel MscS" evidence="8">
    <location>
        <begin position="105"/>
        <end position="169"/>
    </location>
</feature>
<gene>
    <name evidence="9" type="ORF">Gferi_05790</name>
</gene>
<dbReference type="InterPro" id="IPR006685">
    <property type="entry name" value="MscS_channel_2nd"/>
</dbReference>
<evidence type="ECO:0000259" key="8">
    <source>
        <dbReference type="Pfam" id="PF00924"/>
    </source>
</evidence>
<dbReference type="SUPFAM" id="SSF82861">
    <property type="entry name" value="Mechanosensitive channel protein MscS (YggB), transmembrane region"/>
    <property type="match status" value="1"/>
</dbReference>
<comment type="similarity">
    <text evidence="2">Belongs to the MscS (TC 1.A.23) family.</text>
</comment>
<keyword evidence="4 7" id="KW-0812">Transmembrane</keyword>
<evidence type="ECO:0000256" key="7">
    <source>
        <dbReference type="SAM" id="Phobius"/>
    </source>
</evidence>
<dbReference type="InterPro" id="IPR045276">
    <property type="entry name" value="YbiO_bact"/>
</dbReference>
<sequence length="304" mass="34986">MDLSIIQKFNFIDNIKPFATSLLILIISFFLIRFVMILTSKAIEITKFNEQREKTIKSIIDSLFSYFILTFAVLNILSEFGLIRKTTVLTGAGIITLVAGLGAQNLIKDIINGFFILFERQMRVGDFVSINEQYLGTVEEIGLRATAIREWSMKKVYIPNGEIKTLKNYFKERARVILEVVVPFEEDHQLVESTLREVCSYINETYADKLYRIGNISYAEFSLYGIMSLDGKEGGAKYIITGVVNPHSQWLLRNRAYEHILKVFRQKQIRIAYPTIRINQPTSTELNTQSDLLEKIETDDLPKK</sequence>
<accession>A0A1D8GDX7</accession>
<name>A0A1D8GDX7_9FIRM</name>
<dbReference type="Gene3D" id="1.10.287.1260">
    <property type="match status" value="1"/>
</dbReference>
<proteinExistence type="inferred from homology"/>
<keyword evidence="10" id="KW-1185">Reference proteome</keyword>
<evidence type="ECO:0000256" key="1">
    <source>
        <dbReference type="ARBA" id="ARBA00004651"/>
    </source>
</evidence>
<dbReference type="GO" id="GO:0008381">
    <property type="term" value="F:mechanosensitive monoatomic ion channel activity"/>
    <property type="evidence" value="ECO:0007669"/>
    <property type="project" value="InterPro"/>
</dbReference>
<keyword evidence="6 7" id="KW-0472">Membrane</keyword>
<dbReference type="GO" id="GO:0005886">
    <property type="term" value="C:plasma membrane"/>
    <property type="evidence" value="ECO:0007669"/>
    <property type="project" value="UniProtKB-SubCell"/>
</dbReference>
<dbReference type="Gene3D" id="2.30.30.60">
    <property type="match status" value="1"/>
</dbReference>
<organism evidence="9 10">
    <name type="scientific">Geosporobacter ferrireducens</name>
    <dbReference type="NCBI Taxonomy" id="1424294"/>
    <lineage>
        <taxon>Bacteria</taxon>
        <taxon>Bacillati</taxon>
        <taxon>Bacillota</taxon>
        <taxon>Clostridia</taxon>
        <taxon>Peptostreptococcales</taxon>
        <taxon>Thermotaleaceae</taxon>
        <taxon>Geosporobacter</taxon>
    </lineage>
</organism>
<dbReference type="PANTHER" id="PTHR30460:SF1">
    <property type="entry name" value="MECHANOSENSITIVE ION CHANNEL"/>
    <property type="match status" value="1"/>
</dbReference>
<evidence type="ECO:0000256" key="6">
    <source>
        <dbReference type="ARBA" id="ARBA00023136"/>
    </source>
</evidence>
<dbReference type="KEGG" id="gfe:Gferi_05790"/>